<proteinExistence type="predicted"/>
<gene>
    <name evidence="1" type="ORF">V8G54_020022</name>
</gene>
<sequence>MSPSQPLYHHKIRVLHLREIFLHREKKENVARDFALMEDDFANCTTYGSMKKMNLVVKDTIPGSLIWDFSGFRCGFLQVGEDNGPGALHDGDKNCRADDEALNLDDSWLMRKNEDSMEFEIRIS</sequence>
<keyword evidence="2" id="KW-1185">Reference proteome</keyword>
<evidence type="ECO:0000313" key="1">
    <source>
        <dbReference type="EMBL" id="WVZ06676.1"/>
    </source>
</evidence>
<name>A0AAQ3RWB8_VIGMU</name>
<protein>
    <submittedName>
        <fullName evidence="1">Uncharacterized protein</fullName>
    </submittedName>
</protein>
<accession>A0AAQ3RWB8</accession>
<reference evidence="1 2" key="1">
    <citation type="journal article" date="2023" name="Life. Sci Alliance">
        <title>Evolutionary insights into 3D genome organization and epigenetic landscape of Vigna mungo.</title>
        <authorList>
            <person name="Junaid A."/>
            <person name="Singh B."/>
            <person name="Bhatia S."/>
        </authorList>
    </citation>
    <scope>NUCLEOTIDE SEQUENCE [LARGE SCALE GENOMIC DNA]</scope>
    <source>
        <strain evidence="1">Urdbean</strain>
    </source>
</reference>
<dbReference type="AlphaFoldDB" id="A0AAQ3RWB8"/>
<dbReference type="EMBL" id="CP144695">
    <property type="protein sequence ID" value="WVZ06676.1"/>
    <property type="molecule type" value="Genomic_DNA"/>
</dbReference>
<organism evidence="1 2">
    <name type="scientific">Vigna mungo</name>
    <name type="common">Black gram</name>
    <name type="synonym">Phaseolus mungo</name>
    <dbReference type="NCBI Taxonomy" id="3915"/>
    <lineage>
        <taxon>Eukaryota</taxon>
        <taxon>Viridiplantae</taxon>
        <taxon>Streptophyta</taxon>
        <taxon>Embryophyta</taxon>
        <taxon>Tracheophyta</taxon>
        <taxon>Spermatophyta</taxon>
        <taxon>Magnoliopsida</taxon>
        <taxon>eudicotyledons</taxon>
        <taxon>Gunneridae</taxon>
        <taxon>Pentapetalae</taxon>
        <taxon>rosids</taxon>
        <taxon>fabids</taxon>
        <taxon>Fabales</taxon>
        <taxon>Fabaceae</taxon>
        <taxon>Papilionoideae</taxon>
        <taxon>50 kb inversion clade</taxon>
        <taxon>NPAAA clade</taxon>
        <taxon>indigoferoid/millettioid clade</taxon>
        <taxon>Phaseoleae</taxon>
        <taxon>Vigna</taxon>
    </lineage>
</organism>
<dbReference type="Proteomes" id="UP001374535">
    <property type="component" value="Chromosome 6"/>
</dbReference>
<evidence type="ECO:0000313" key="2">
    <source>
        <dbReference type="Proteomes" id="UP001374535"/>
    </source>
</evidence>